<keyword evidence="6" id="KW-1185">Reference proteome</keyword>
<dbReference type="KEGG" id="ahb:bsdtb5_43050"/>
<keyword evidence="3" id="KW-0269">Exonuclease</keyword>
<evidence type="ECO:0000256" key="2">
    <source>
        <dbReference type="ARBA" id="ARBA00022801"/>
    </source>
</evidence>
<dbReference type="InterPro" id="IPR013520">
    <property type="entry name" value="Ribonucl_H"/>
</dbReference>
<dbReference type="PANTHER" id="PTHR23044">
    <property type="entry name" value="3'-5' EXONUCLEASE ERI1-RELATED"/>
    <property type="match status" value="1"/>
</dbReference>
<sequence>MNYIILDLEWNQSPTGKGTENKEIPFEIIEIGAVKLDEDRNKISEFSELIKPQIYHEIHYKTEEIIHIKMEDLKNKETFPKVIKHFFDWCGDDYIFCTWGAMDLTEMQRNMKYFQVKELRDRPIKYYDIQKIFALIYDNAEITRTLEYAIDYINISKKESFHRALNDANYAALIFKQMDIDIAQKNYSLDYFYNPKRKEDEIKLVYENYSKEISTEFNSKELALQDKDVRSTVCYKCGKRATKKIRWFSSSAKVYYCLAYCKEHGYIVGKIRIKKTIDGKSFAVKTLKIVSEEEANLIKFKQEELRVKRRKKRNNKRLQEIKKRNNA</sequence>
<dbReference type="InterPro" id="IPR012337">
    <property type="entry name" value="RNaseH-like_sf"/>
</dbReference>
<dbReference type="InterPro" id="IPR051274">
    <property type="entry name" value="3-5_Exoribonuclease"/>
</dbReference>
<feature type="domain" description="Exonuclease" evidence="4">
    <location>
        <begin position="2"/>
        <end position="184"/>
    </location>
</feature>
<dbReference type="Pfam" id="PF00929">
    <property type="entry name" value="RNase_T"/>
    <property type="match status" value="1"/>
</dbReference>
<dbReference type="PANTHER" id="PTHR23044:SF61">
    <property type="entry name" value="3'-5' EXORIBONUCLEASE 1-RELATED"/>
    <property type="match status" value="1"/>
</dbReference>
<evidence type="ECO:0000259" key="4">
    <source>
        <dbReference type="SMART" id="SM00479"/>
    </source>
</evidence>
<gene>
    <name evidence="5" type="ORF">bsdtb5_43050</name>
</gene>
<dbReference type="SMART" id="SM00479">
    <property type="entry name" value="EXOIII"/>
    <property type="match status" value="1"/>
</dbReference>
<dbReference type="Proteomes" id="UP000595897">
    <property type="component" value="Chromosome"/>
</dbReference>
<dbReference type="SUPFAM" id="SSF53098">
    <property type="entry name" value="Ribonuclease H-like"/>
    <property type="match status" value="1"/>
</dbReference>
<dbReference type="RefSeq" id="WP_271714002.1">
    <property type="nucleotide sequence ID" value="NZ_AP024169.1"/>
</dbReference>
<keyword evidence="1" id="KW-0540">Nuclease</keyword>
<protein>
    <recommendedName>
        <fullName evidence="4">Exonuclease domain-containing protein</fullName>
    </recommendedName>
</protein>
<evidence type="ECO:0000313" key="6">
    <source>
        <dbReference type="Proteomes" id="UP000595897"/>
    </source>
</evidence>
<keyword evidence="2" id="KW-0378">Hydrolase</keyword>
<dbReference type="Gene3D" id="3.30.420.10">
    <property type="entry name" value="Ribonuclease H-like superfamily/Ribonuclease H"/>
    <property type="match status" value="1"/>
</dbReference>
<name>A0A7R7EQ54_9FIRM</name>
<accession>A0A7R7EQ54</accession>
<dbReference type="AlphaFoldDB" id="A0A7R7EQ54"/>
<evidence type="ECO:0000256" key="1">
    <source>
        <dbReference type="ARBA" id="ARBA00022722"/>
    </source>
</evidence>
<organism evidence="5 6">
    <name type="scientific">Anaeromicropila herbilytica</name>
    <dbReference type="NCBI Taxonomy" id="2785025"/>
    <lineage>
        <taxon>Bacteria</taxon>
        <taxon>Bacillati</taxon>
        <taxon>Bacillota</taxon>
        <taxon>Clostridia</taxon>
        <taxon>Lachnospirales</taxon>
        <taxon>Lachnospiraceae</taxon>
        <taxon>Anaeromicropila</taxon>
    </lineage>
</organism>
<proteinExistence type="predicted"/>
<dbReference type="InterPro" id="IPR047201">
    <property type="entry name" value="ERI-1_3'hExo-like"/>
</dbReference>
<dbReference type="InterPro" id="IPR036397">
    <property type="entry name" value="RNaseH_sf"/>
</dbReference>
<dbReference type="EMBL" id="AP024169">
    <property type="protein sequence ID" value="BCN33010.1"/>
    <property type="molecule type" value="Genomic_DNA"/>
</dbReference>
<evidence type="ECO:0000313" key="5">
    <source>
        <dbReference type="EMBL" id="BCN33010.1"/>
    </source>
</evidence>
<dbReference type="GO" id="GO:0003676">
    <property type="term" value="F:nucleic acid binding"/>
    <property type="evidence" value="ECO:0007669"/>
    <property type="project" value="InterPro"/>
</dbReference>
<evidence type="ECO:0000256" key="3">
    <source>
        <dbReference type="ARBA" id="ARBA00022839"/>
    </source>
</evidence>
<reference evidence="5 6" key="1">
    <citation type="submission" date="2020-11" db="EMBL/GenBank/DDBJ databases">
        <title>Draft genome sequencing of a Lachnospiraceae strain isolated from anoxic soil subjected to BSD treatment.</title>
        <authorList>
            <person name="Uek A."/>
            <person name="Tonouchi A."/>
        </authorList>
    </citation>
    <scope>NUCLEOTIDE SEQUENCE [LARGE SCALE GENOMIC DNA]</scope>
    <source>
        <strain evidence="5 6">TB5</strain>
    </source>
</reference>
<dbReference type="CDD" id="cd06133">
    <property type="entry name" value="ERI-1_3'hExo_like"/>
    <property type="match status" value="1"/>
</dbReference>
<dbReference type="GO" id="GO:0000175">
    <property type="term" value="F:3'-5'-RNA exonuclease activity"/>
    <property type="evidence" value="ECO:0007669"/>
    <property type="project" value="InterPro"/>
</dbReference>